<accession>A0A8J2JVS6</accession>
<name>A0A8J2JVS6_9HEXA</name>
<organism evidence="4 5">
    <name type="scientific">Allacma fusca</name>
    <dbReference type="NCBI Taxonomy" id="39272"/>
    <lineage>
        <taxon>Eukaryota</taxon>
        <taxon>Metazoa</taxon>
        <taxon>Ecdysozoa</taxon>
        <taxon>Arthropoda</taxon>
        <taxon>Hexapoda</taxon>
        <taxon>Collembola</taxon>
        <taxon>Symphypleona</taxon>
        <taxon>Sminthuridae</taxon>
        <taxon>Allacma</taxon>
    </lineage>
</organism>
<feature type="domain" description="AB hydrolase-1" evidence="3">
    <location>
        <begin position="72"/>
        <end position="183"/>
    </location>
</feature>
<dbReference type="PANTHER" id="PTHR43798:SF14">
    <property type="entry name" value="SERINE HYDROLASE-LIKE PROTEIN DDB_G0286239"/>
    <property type="match status" value="1"/>
</dbReference>
<dbReference type="InterPro" id="IPR000073">
    <property type="entry name" value="AB_hydrolase_1"/>
</dbReference>
<evidence type="ECO:0000313" key="5">
    <source>
        <dbReference type="Proteomes" id="UP000708208"/>
    </source>
</evidence>
<sequence length="345" mass="39226">MFPSLTKSLYKYLNNNLRRKTISGNKLLSLPKPFNPLSFSTLENSSKWEELSIPVPYGVIAGKAWGNKSGFPVLGLHGYSDNAATYDRLIPQLHPSIYFVSIDFPGHGLSSHLPPGVFYTYLDFLISVRRAVNYLKWDKFSIVGHSMGAGIGALYSSVFHSDVEQLVLLDLHKSVSTVNEEDKNYADHLNDQITFLFKTEAKLKEPTPLYSYKDAIQRLIRGTSNALDENTAQVLLTRGARKVQGGEDEMWEYTRDLRLVNILLQPYTNDDIFAMLHNIKCRVMMLKAEGGTHYEDDSVFERTIALYKKNCQEFQYHQVKGSHFLHLDNPLETAGHINRFLLGLD</sequence>
<dbReference type="Proteomes" id="UP000708208">
    <property type="component" value="Unassembled WGS sequence"/>
</dbReference>
<dbReference type="AlphaFoldDB" id="A0A8J2JVS6"/>
<gene>
    <name evidence="4" type="ORF">AFUS01_LOCUS15144</name>
</gene>
<evidence type="ECO:0000259" key="3">
    <source>
        <dbReference type="Pfam" id="PF00561"/>
    </source>
</evidence>
<evidence type="ECO:0000256" key="2">
    <source>
        <dbReference type="ARBA" id="ARBA00022801"/>
    </source>
</evidence>
<evidence type="ECO:0000313" key="4">
    <source>
        <dbReference type="EMBL" id="CAG7726224.1"/>
    </source>
</evidence>
<comment type="similarity">
    <text evidence="1">Belongs to the AB hydrolase superfamily.</text>
</comment>
<evidence type="ECO:0000256" key="1">
    <source>
        <dbReference type="ARBA" id="ARBA00008645"/>
    </source>
</evidence>
<dbReference type="GO" id="GO:0016020">
    <property type="term" value="C:membrane"/>
    <property type="evidence" value="ECO:0007669"/>
    <property type="project" value="TreeGrafter"/>
</dbReference>
<comment type="caution">
    <text evidence="4">The sequence shown here is derived from an EMBL/GenBank/DDBJ whole genome shotgun (WGS) entry which is preliminary data.</text>
</comment>
<proteinExistence type="inferred from homology"/>
<dbReference type="InterPro" id="IPR050266">
    <property type="entry name" value="AB_hydrolase_sf"/>
</dbReference>
<dbReference type="OrthoDB" id="190201at2759"/>
<keyword evidence="5" id="KW-1185">Reference proteome</keyword>
<dbReference type="GO" id="GO:0016787">
    <property type="term" value="F:hydrolase activity"/>
    <property type="evidence" value="ECO:0007669"/>
    <property type="project" value="UniProtKB-KW"/>
</dbReference>
<keyword evidence="2" id="KW-0378">Hydrolase</keyword>
<dbReference type="EMBL" id="CAJVCH010132343">
    <property type="protein sequence ID" value="CAG7726224.1"/>
    <property type="molecule type" value="Genomic_DNA"/>
</dbReference>
<protein>
    <recommendedName>
        <fullName evidence="3">AB hydrolase-1 domain-containing protein</fullName>
    </recommendedName>
</protein>
<dbReference type="Pfam" id="PF00561">
    <property type="entry name" value="Abhydrolase_1"/>
    <property type="match status" value="1"/>
</dbReference>
<reference evidence="4" key="1">
    <citation type="submission" date="2021-06" db="EMBL/GenBank/DDBJ databases">
        <authorList>
            <person name="Hodson N. C."/>
            <person name="Mongue J. A."/>
            <person name="Jaron S. K."/>
        </authorList>
    </citation>
    <scope>NUCLEOTIDE SEQUENCE</scope>
</reference>
<dbReference type="PANTHER" id="PTHR43798">
    <property type="entry name" value="MONOACYLGLYCEROL LIPASE"/>
    <property type="match status" value="1"/>
</dbReference>